<dbReference type="PANTHER" id="PTHR34853">
    <property type="match status" value="1"/>
</dbReference>
<comment type="catalytic activity">
    <reaction evidence="1">
        <text>a triacylglycerol + H2O = a diacylglycerol + a fatty acid + H(+)</text>
        <dbReference type="Rhea" id="RHEA:12044"/>
        <dbReference type="ChEBI" id="CHEBI:15377"/>
        <dbReference type="ChEBI" id="CHEBI:15378"/>
        <dbReference type="ChEBI" id="CHEBI:17855"/>
        <dbReference type="ChEBI" id="CHEBI:18035"/>
        <dbReference type="ChEBI" id="CHEBI:28868"/>
        <dbReference type="EC" id="3.1.1.3"/>
    </reaction>
    <physiologicalReaction direction="left-to-right" evidence="1">
        <dbReference type="Rhea" id="RHEA:12045"/>
    </physiologicalReaction>
</comment>
<organism evidence="2 3">
    <name type="scientific">Candidozyma pseudohaemuli</name>
    <dbReference type="NCBI Taxonomy" id="418784"/>
    <lineage>
        <taxon>Eukaryota</taxon>
        <taxon>Fungi</taxon>
        <taxon>Dikarya</taxon>
        <taxon>Ascomycota</taxon>
        <taxon>Saccharomycotina</taxon>
        <taxon>Pichiomycetes</taxon>
        <taxon>Metschnikowiaceae</taxon>
        <taxon>Candidozyma</taxon>
    </lineage>
</organism>
<dbReference type="SUPFAM" id="SSF53474">
    <property type="entry name" value="alpha/beta-Hydrolases"/>
    <property type="match status" value="1"/>
</dbReference>
<dbReference type="Gene3D" id="1.10.260.130">
    <property type="match status" value="1"/>
</dbReference>
<evidence type="ECO:0000256" key="1">
    <source>
        <dbReference type="ARBA" id="ARBA00023369"/>
    </source>
</evidence>
<dbReference type="Pfam" id="PF03583">
    <property type="entry name" value="LIP"/>
    <property type="match status" value="1"/>
</dbReference>
<dbReference type="PANTHER" id="PTHR34853:SF1">
    <property type="entry name" value="LIPASE 5"/>
    <property type="match status" value="1"/>
</dbReference>
<evidence type="ECO:0000313" key="2">
    <source>
        <dbReference type="EMBL" id="PSK33692.1"/>
    </source>
</evidence>
<dbReference type="GeneID" id="36568631"/>
<reference evidence="2 3" key="1">
    <citation type="submission" date="2018-03" db="EMBL/GenBank/DDBJ databases">
        <title>Candida pseudohaemulonii genome assembly and annotation.</title>
        <authorList>
            <person name="Munoz J.F."/>
            <person name="Gade L.G."/>
            <person name="Chow N.A."/>
            <person name="Litvintseva A.P."/>
            <person name="Loparev V.N."/>
            <person name="Cuomo C.A."/>
        </authorList>
    </citation>
    <scope>NUCLEOTIDE SEQUENCE [LARGE SCALE GENOMIC DNA]</scope>
    <source>
        <strain evidence="2 3">B12108</strain>
    </source>
</reference>
<dbReference type="InterPro" id="IPR029058">
    <property type="entry name" value="AB_hydrolase_fold"/>
</dbReference>
<sequence>MLLLSFVLWAVAAAQFIVPTPPTKDDFYVAPKNLSDYKNGDIIASRPAPAMIRSIYFPVNVKNAWQLAVKSENSHGDPTQVVTTILEPYNADPKKLLSYQPAQDSSSNDCSPSYSMLFNAPMDTIVVQAEMMLMQTALAKGWFLVVPDYEGIQGAFTAGKQSGQATLDSLRAALNSEDISGIDPKAKAAFWGYSGGTIASGWAAALQPEYAPELKPNLIGCAVGGWVTNITLRAEATDGTIFGGLIPNAINGLLNEYPTLSHLVDTEIRESKQKRFLAANEKCLATSIIQYMFVKFFSGKNPWATRGWGFFDLDIVQEVVRNNSAALSEDGPIPEIPMFVFHGTEDQIVPFSGAQRGYENYCDWGIDSLEFAVSNTTGHILEVVEGSGAALVWLEKMFNGEKPVQGCKRTVRTTNIEYPGADVQYRQLVRTLFSSFAGGEIGETTRNITESSMVSKIMTLAFSSLIERIGPVAFKRENGAEMPELRGLNDVMRLWEREGVDVAELAQR</sequence>
<gene>
    <name evidence="2" type="ORF">C7M61_005245</name>
</gene>
<protein>
    <recommendedName>
        <fullName evidence="4">Triacylglycerol lipase</fullName>
    </recommendedName>
</protein>
<dbReference type="GO" id="GO:0016042">
    <property type="term" value="P:lipid catabolic process"/>
    <property type="evidence" value="ECO:0007669"/>
    <property type="project" value="InterPro"/>
</dbReference>
<dbReference type="EMBL" id="PYFQ01000024">
    <property type="protein sequence ID" value="PSK33692.1"/>
    <property type="molecule type" value="Genomic_DNA"/>
</dbReference>
<dbReference type="VEuPathDB" id="FungiDB:C7M61_005245"/>
<dbReference type="Proteomes" id="UP000241107">
    <property type="component" value="Unassembled WGS sequence"/>
</dbReference>
<keyword evidence="3" id="KW-1185">Reference proteome</keyword>
<dbReference type="AlphaFoldDB" id="A0A2P7YCL0"/>
<dbReference type="InterPro" id="IPR005152">
    <property type="entry name" value="Lipase_secreted"/>
</dbReference>
<dbReference type="RefSeq" id="XP_024711276.1">
    <property type="nucleotide sequence ID" value="XM_024860552.1"/>
</dbReference>
<dbReference type="OrthoDB" id="2373480at2759"/>
<comment type="caution">
    <text evidence="2">The sequence shown here is derived from an EMBL/GenBank/DDBJ whole genome shotgun (WGS) entry which is preliminary data.</text>
</comment>
<dbReference type="Gene3D" id="3.40.50.1820">
    <property type="entry name" value="alpha/beta hydrolase"/>
    <property type="match status" value="1"/>
</dbReference>
<accession>A0A2P7YCL0</accession>
<evidence type="ECO:0000313" key="3">
    <source>
        <dbReference type="Proteomes" id="UP000241107"/>
    </source>
</evidence>
<dbReference type="GO" id="GO:0004806">
    <property type="term" value="F:triacylglycerol lipase activity"/>
    <property type="evidence" value="ECO:0007669"/>
    <property type="project" value="UniProtKB-EC"/>
</dbReference>
<proteinExistence type="predicted"/>
<evidence type="ECO:0008006" key="4">
    <source>
        <dbReference type="Google" id="ProtNLM"/>
    </source>
</evidence>
<name>A0A2P7YCL0_9ASCO</name>